<feature type="chain" id="PRO_5011958910" evidence="2">
    <location>
        <begin position="24"/>
        <end position="370"/>
    </location>
</feature>
<feature type="domain" description="Chitin-binding type-2" evidence="3">
    <location>
        <begin position="235"/>
        <end position="294"/>
    </location>
</feature>
<dbReference type="InterPro" id="IPR036508">
    <property type="entry name" value="Chitin-bd_dom_sf"/>
</dbReference>
<dbReference type="SUPFAM" id="SSF57625">
    <property type="entry name" value="Invertebrate chitin-binding proteins"/>
    <property type="match status" value="4"/>
</dbReference>
<name>A0A1Q3FRG2_CULTA</name>
<dbReference type="Gene3D" id="2.170.140.10">
    <property type="entry name" value="Chitin binding domain"/>
    <property type="match status" value="3"/>
</dbReference>
<feature type="signal peptide" evidence="2">
    <location>
        <begin position="1"/>
        <end position="23"/>
    </location>
</feature>
<reference evidence="4" key="1">
    <citation type="submission" date="2017-01" db="EMBL/GenBank/DDBJ databases">
        <title>A deep insight into the sialotranscriptome of adult male and female Cluex tarsalis mosquitoes.</title>
        <authorList>
            <person name="Ribeiro J.M."/>
            <person name="Moreira F."/>
            <person name="Bernard K.A."/>
            <person name="Calvo E."/>
        </authorList>
    </citation>
    <scope>NUCLEOTIDE SEQUENCE</scope>
    <source>
        <strain evidence="4">Kern County</strain>
        <tissue evidence="4">Salivary glands</tissue>
    </source>
</reference>
<evidence type="ECO:0000259" key="3">
    <source>
        <dbReference type="PROSITE" id="PS50940"/>
    </source>
</evidence>
<dbReference type="EMBL" id="GFDL01004910">
    <property type="protein sequence ID" value="JAV30135.1"/>
    <property type="molecule type" value="Transcribed_RNA"/>
</dbReference>
<dbReference type="GO" id="GO:0005576">
    <property type="term" value="C:extracellular region"/>
    <property type="evidence" value="ECO:0007669"/>
    <property type="project" value="InterPro"/>
</dbReference>
<dbReference type="AlphaFoldDB" id="A0A1Q3FRG2"/>
<dbReference type="Pfam" id="PF01607">
    <property type="entry name" value="CBM_14"/>
    <property type="match status" value="1"/>
</dbReference>
<evidence type="ECO:0000256" key="2">
    <source>
        <dbReference type="SAM" id="SignalP"/>
    </source>
</evidence>
<dbReference type="PANTHER" id="PTHR20987">
    <property type="entry name" value="CHITIN-BINDING TYPE-2 DOMAIN-CONTAINING PROTEIN-RELATED"/>
    <property type="match status" value="1"/>
</dbReference>
<organism evidence="4">
    <name type="scientific">Culex tarsalis</name>
    <name type="common">Encephalitis mosquito</name>
    <dbReference type="NCBI Taxonomy" id="7177"/>
    <lineage>
        <taxon>Eukaryota</taxon>
        <taxon>Metazoa</taxon>
        <taxon>Ecdysozoa</taxon>
        <taxon>Arthropoda</taxon>
        <taxon>Hexapoda</taxon>
        <taxon>Insecta</taxon>
        <taxon>Pterygota</taxon>
        <taxon>Neoptera</taxon>
        <taxon>Endopterygota</taxon>
        <taxon>Diptera</taxon>
        <taxon>Nematocera</taxon>
        <taxon>Culicoidea</taxon>
        <taxon>Culicidae</taxon>
        <taxon>Culicinae</taxon>
        <taxon>Culicini</taxon>
        <taxon>Culex</taxon>
        <taxon>Culex</taxon>
    </lineage>
</organism>
<dbReference type="PANTHER" id="PTHR20987:SF0">
    <property type="entry name" value="CHITIN-BINDING TYPE-2 DOMAIN-CONTAINING PROTEIN-RELATED"/>
    <property type="match status" value="1"/>
</dbReference>
<feature type="domain" description="Chitin-binding type-2" evidence="3">
    <location>
        <begin position="105"/>
        <end position="166"/>
    </location>
</feature>
<evidence type="ECO:0000256" key="1">
    <source>
        <dbReference type="SAM" id="MobiDB-lite"/>
    </source>
</evidence>
<keyword evidence="2" id="KW-0732">Signal</keyword>
<feature type="domain" description="Chitin-binding type-2" evidence="3">
    <location>
        <begin position="25"/>
        <end position="84"/>
    </location>
</feature>
<evidence type="ECO:0000313" key="4">
    <source>
        <dbReference type="EMBL" id="JAV30135.1"/>
    </source>
</evidence>
<feature type="domain" description="Chitin-binding type-2" evidence="3">
    <location>
        <begin position="314"/>
        <end position="370"/>
    </location>
</feature>
<dbReference type="InterPro" id="IPR002557">
    <property type="entry name" value="Chitin-bd_dom"/>
</dbReference>
<dbReference type="GO" id="GO:0008061">
    <property type="term" value="F:chitin binding"/>
    <property type="evidence" value="ECO:0007669"/>
    <property type="project" value="InterPro"/>
</dbReference>
<feature type="region of interest" description="Disordered" evidence="1">
    <location>
        <begin position="192"/>
        <end position="230"/>
    </location>
</feature>
<protein>
    <submittedName>
        <fullName evidence="4">Putative conserved secreted protein</fullName>
    </submittedName>
</protein>
<accession>A0A1Q3FRG2</accession>
<sequence>MVLKSVCVTCCVLLLVQFESISAEPYICPEIGRYPIPESIDCRSYYSCQLNSDGYLEATIVRCPGATIFDSTRCVAISSYTCPGPTTSTTEVQITEITSTESPNGFVCPEEGRYPNPESSDCKTYYSCVKNSDGYVVSTLYTCPGNTIFGLPQYKCVATSANTCSSVVTTSTEESSTEPVTTSESVTTTIVTSTELKTTPEPTTTPKPTTTTAEPSTEPPSTSEPTITSPAAPNAFTCVASGRFANPEQPDCQTYKYCLQTAATTFQEYTFRCPAGSNFNAAEARCSAGFICPKILTTTTTEASTTTSASAAPAFVCEVEGRFPDPESCNQYIFCTRASDGSLVQHAFRCPPNSWFKPNESRCSASYVCN</sequence>
<proteinExistence type="predicted"/>
<dbReference type="SMART" id="SM00494">
    <property type="entry name" value="ChtBD2"/>
    <property type="match status" value="4"/>
</dbReference>
<dbReference type="PROSITE" id="PS50940">
    <property type="entry name" value="CHIT_BIND_II"/>
    <property type="match status" value="4"/>
</dbReference>